<feature type="transmembrane region" description="Helical" evidence="1">
    <location>
        <begin position="397"/>
        <end position="417"/>
    </location>
</feature>
<organism evidence="2">
    <name type="scientific">uncultured Truepera sp</name>
    <dbReference type="NCBI Taxonomy" id="543023"/>
    <lineage>
        <taxon>Bacteria</taxon>
        <taxon>Thermotogati</taxon>
        <taxon>Deinococcota</taxon>
        <taxon>Deinococci</taxon>
        <taxon>Trueperales</taxon>
        <taxon>Trueperaceae</taxon>
        <taxon>Truepera</taxon>
        <taxon>environmental samples</taxon>
    </lineage>
</organism>
<reference evidence="2" key="1">
    <citation type="submission" date="2020-02" db="EMBL/GenBank/DDBJ databases">
        <authorList>
            <person name="Meier V. D."/>
        </authorList>
    </citation>
    <scope>NUCLEOTIDE SEQUENCE</scope>
    <source>
        <strain evidence="2">AVDCRST_MAG86</strain>
    </source>
</reference>
<feature type="transmembrane region" description="Helical" evidence="1">
    <location>
        <begin position="357"/>
        <end position="385"/>
    </location>
</feature>
<gene>
    <name evidence="2" type="ORF">AVDCRST_MAG86-1135</name>
</gene>
<feature type="transmembrane region" description="Helical" evidence="1">
    <location>
        <begin position="467"/>
        <end position="487"/>
    </location>
</feature>
<dbReference type="Pfam" id="PF18949">
    <property type="entry name" value="DUF5693"/>
    <property type="match status" value="1"/>
</dbReference>
<feature type="transmembrane region" description="Helical" evidence="1">
    <location>
        <begin position="541"/>
        <end position="561"/>
    </location>
</feature>
<keyword evidence="1" id="KW-0812">Transmembrane</keyword>
<sequence length="605" mass="64780">MRVKGLFWTVILLSLIPGGLLAWERVRTENGSETVTLLMDEPAIAEQAAYEGVEPFALATRYREAGLNGVALYEQTLQTLAEKGKVALLPGTDARAEASLNGRRLQLPPNSLLVRALTPGALAGALSKNRPRPQTVRLGDQTWYVFSEPNAEDRAGAQRPAGPDQVQLRRYRGAGWDIAYRPVNYPNLADVGTDFPDVSYLIHEGLEVAGNPERLSETVAASQDYLTGLVEGTEQAGMSAVSGKVPLARVFSVSQEWLNTLTPQEVADKYLLAANERGARLLYLRPYTDETVGNMRENTEALVRTLRTSLEAEGYRIGPVRALSYTSPPLLRALAGVGVLAGVGLLATLYPGVWGALVALGVLALGVLAGGFGWDALALTAALSFPVLGYALLPAKLWSVVGAVLISLAGAVLLAAVGSDRNTLLAVTPFSGVAATLVVPPALFLFYVTLRERTPAAWVHEFWSQPLRLGDVALTLISLAALAFVLLRRGNFPIIGASEAELGLRALLSDYFARPRFKELLGHPLAVLALLNPRWPTPVRGLLLTAGVVALSSVVNSFSHYHTPLLVSLERTAVALALGLVLGLLLNLIVRPLVQAISRWLSSSP</sequence>
<name>A0A6J4V2P4_9DEIN</name>
<keyword evidence="1" id="KW-0472">Membrane</keyword>
<evidence type="ECO:0000313" key="2">
    <source>
        <dbReference type="EMBL" id="CAA9566744.1"/>
    </source>
</evidence>
<keyword evidence="1" id="KW-1133">Transmembrane helix</keyword>
<evidence type="ECO:0000256" key="1">
    <source>
        <dbReference type="SAM" id="Phobius"/>
    </source>
</evidence>
<feature type="transmembrane region" description="Helical" evidence="1">
    <location>
        <begin position="573"/>
        <end position="594"/>
    </location>
</feature>
<proteinExistence type="predicted"/>
<accession>A0A6J4V2P4</accession>
<feature type="transmembrane region" description="Helical" evidence="1">
    <location>
        <begin position="330"/>
        <end position="350"/>
    </location>
</feature>
<feature type="transmembrane region" description="Helical" evidence="1">
    <location>
        <begin position="424"/>
        <end position="447"/>
    </location>
</feature>
<dbReference type="AlphaFoldDB" id="A0A6J4V2P4"/>
<dbReference type="InterPro" id="IPR043748">
    <property type="entry name" value="DUF5693"/>
</dbReference>
<protein>
    <submittedName>
        <fullName evidence="2">Permease of the drug/metabolite transporter (DMT) superfamily</fullName>
    </submittedName>
</protein>
<dbReference type="EMBL" id="CADCWP010000081">
    <property type="protein sequence ID" value="CAA9566744.1"/>
    <property type="molecule type" value="Genomic_DNA"/>
</dbReference>